<evidence type="ECO:0000256" key="23">
    <source>
        <dbReference type="ARBA" id="ARBA00048180"/>
    </source>
</evidence>
<reference evidence="25 26" key="2">
    <citation type="submission" date="2019-07" db="EMBL/GenBank/DDBJ databases">
        <authorList>
            <person name="Huang Y."/>
        </authorList>
    </citation>
    <scope>NUCLEOTIDE SEQUENCE [LARGE SCALE GENOMIC DNA]</scope>
    <source>
        <strain evidence="25 26">HY188</strain>
    </source>
</reference>
<evidence type="ECO:0000256" key="9">
    <source>
        <dbReference type="ARBA" id="ARBA00022946"/>
    </source>
</evidence>
<evidence type="ECO:0000256" key="2">
    <source>
        <dbReference type="ARBA" id="ARBA00004496"/>
    </source>
</evidence>
<accession>A0A516X774</accession>
<evidence type="ECO:0000256" key="17">
    <source>
        <dbReference type="ARBA" id="ARBA00040123"/>
    </source>
</evidence>
<keyword evidence="7" id="KW-0378">Hydrolase</keyword>
<comment type="catalytic activity">
    <reaction evidence="23">
        <text>tetradecanoyl-CoA + H2O = tetradecanoate + CoA + H(+)</text>
        <dbReference type="Rhea" id="RHEA:40119"/>
        <dbReference type="ChEBI" id="CHEBI:15377"/>
        <dbReference type="ChEBI" id="CHEBI:15378"/>
        <dbReference type="ChEBI" id="CHEBI:30807"/>
        <dbReference type="ChEBI" id="CHEBI:57287"/>
        <dbReference type="ChEBI" id="CHEBI:57385"/>
    </reaction>
    <physiologicalReaction direction="left-to-right" evidence="23">
        <dbReference type="Rhea" id="RHEA:40120"/>
    </physiologicalReaction>
</comment>
<evidence type="ECO:0000313" key="26">
    <source>
        <dbReference type="Proteomes" id="UP000317344"/>
    </source>
</evidence>
<evidence type="ECO:0000256" key="7">
    <source>
        <dbReference type="ARBA" id="ARBA00022801"/>
    </source>
</evidence>
<comment type="similarity">
    <text evidence="15">Belongs to the THEM4/THEM5 thioesterase family.</text>
</comment>
<dbReference type="KEGG" id="toy:FO059_01235"/>
<keyword evidence="6" id="KW-0053">Apoptosis</keyword>
<reference evidence="25 26" key="1">
    <citation type="submission" date="2019-07" db="EMBL/GenBank/DDBJ databases">
        <title>Tomitella cavernea sp. nov., an actinomycete isolated from soil.</title>
        <authorList>
            <person name="Cheng J."/>
        </authorList>
    </citation>
    <scope>NUCLEOTIDE SEQUENCE [LARGE SCALE GENOMIC DNA]</scope>
    <source>
        <strain evidence="25 26">HY188</strain>
    </source>
</reference>
<dbReference type="InterPro" id="IPR006683">
    <property type="entry name" value="Thioestr_dom"/>
</dbReference>
<keyword evidence="10" id="KW-0443">Lipid metabolism</keyword>
<gene>
    <name evidence="25" type="ORF">FO059_01235</name>
</gene>
<dbReference type="EC" id="3.1.2.2" evidence="16"/>
<keyword evidence="11" id="KW-0472">Membrane</keyword>
<keyword evidence="8" id="KW-0276">Fatty acid metabolism</keyword>
<evidence type="ECO:0000256" key="15">
    <source>
        <dbReference type="ARBA" id="ARBA00038456"/>
    </source>
</evidence>
<evidence type="ECO:0000256" key="6">
    <source>
        <dbReference type="ARBA" id="ARBA00022703"/>
    </source>
</evidence>
<dbReference type="InterPro" id="IPR052365">
    <property type="entry name" value="THEM4/THEM5_acyl-CoA_thioest"/>
</dbReference>
<evidence type="ECO:0000256" key="19">
    <source>
        <dbReference type="ARBA" id="ARBA00047588"/>
    </source>
</evidence>
<evidence type="ECO:0000256" key="10">
    <source>
        <dbReference type="ARBA" id="ARBA00023098"/>
    </source>
</evidence>
<comment type="catalytic activity">
    <reaction evidence="20">
        <text>hexadecanoyl-CoA + H2O = hexadecanoate + CoA + H(+)</text>
        <dbReference type="Rhea" id="RHEA:16645"/>
        <dbReference type="ChEBI" id="CHEBI:7896"/>
        <dbReference type="ChEBI" id="CHEBI:15377"/>
        <dbReference type="ChEBI" id="CHEBI:15378"/>
        <dbReference type="ChEBI" id="CHEBI:57287"/>
        <dbReference type="ChEBI" id="CHEBI:57379"/>
        <dbReference type="EC" id="3.1.2.2"/>
    </reaction>
    <physiologicalReaction direction="left-to-right" evidence="20">
        <dbReference type="Rhea" id="RHEA:16646"/>
    </physiologicalReaction>
</comment>
<dbReference type="Proteomes" id="UP000317344">
    <property type="component" value="Chromosome"/>
</dbReference>
<dbReference type="Gene3D" id="3.10.129.10">
    <property type="entry name" value="Hotdog Thioesterase"/>
    <property type="match status" value="1"/>
</dbReference>
<dbReference type="Pfam" id="PF03061">
    <property type="entry name" value="4HBT"/>
    <property type="match status" value="1"/>
</dbReference>
<evidence type="ECO:0000256" key="11">
    <source>
        <dbReference type="ARBA" id="ARBA00023136"/>
    </source>
</evidence>
<dbReference type="GO" id="GO:0006631">
    <property type="term" value="P:fatty acid metabolic process"/>
    <property type="evidence" value="ECO:0007669"/>
    <property type="project" value="UniProtKB-KW"/>
</dbReference>
<evidence type="ECO:0000256" key="22">
    <source>
        <dbReference type="ARBA" id="ARBA00048074"/>
    </source>
</evidence>
<keyword evidence="26" id="KW-1185">Reference proteome</keyword>
<dbReference type="PANTHER" id="PTHR12418:SF19">
    <property type="entry name" value="ACYL-COENZYME A THIOESTERASE THEM4"/>
    <property type="match status" value="1"/>
</dbReference>
<evidence type="ECO:0000256" key="16">
    <source>
        <dbReference type="ARBA" id="ARBA00038848"/>
    </source>
</evidence>
<keyword evidence="4" id="KW-1003">Cell membrane</keyword>
<dbReference type="InterPro" id="IPR029069">
    <property type="entry name" value="HotDog_dom_sf"/>
</dbReference>
<evidence type="ECO:0000256" key="5">
    <source>
        <dbReference type="ARBA" id="ARBA00022490"/>
    </source>
</evidence>
<proteinExistence type="inferred from homology"/>
<evidence type="ECO:0000256" key="20">
    <source>
        <dbReference type="ARBA" id="ARBA00047734"/>
    </source>
</evidence>
<evidence type="ECO:0000256" key="3">
    <source>
        <dbReference type="ARBA" id="ARBA00004632"/>
    </source>
</evidence>
<evidence type="ECO:0000259" key="24">
    <source>
        <dbReference type="Pfam" id="PF03061"/>
    </source>
</evidence>
<sequence>MDAEAAVVGPLAEDLRVLNELSVVSEVDADAVGRAREHLEAARAILAEKTLDGPYGVRFTADGRQRSWGNAAVGLRNPIAPPLEFVKDDDGTVRADYFLRRGYEGPPGLTHGGISALILDQVLGYTATVNGCPGMTGTLTLRYRNPTPLGALHAEARVDRIEGIKAFVVGHISDGETVCVEAEGVFILPRWARERMAAEASAVTEAPAQD</sequence>
<dbReference type="AlphaFoldDB" id="A0A516X774"/>
<dbReference type="GO" id="GO:0016020">
    <property type="term" value="C:membrane"/>
    <property type="evidence" value="ECO:0007669"/>
    <property type="project" value="UniProtKB-SubCell"/>
</dbReference>
<comment type="subcellular location">
    <subcellularLocation>
        <location evidence="3">Cell projection</location>
        <location evidence="3">Ruffle membrane</location>
    </subcellularLocation>
    <subcellularLocation>
        <location evidence="2">Cytoplasm</location>
    </subcellularLocation>
    <subcellularLocation>
        <location evidence="1">Membrane</location>
        <topology evidence="1">Peripheral membrane protein</topology>
    </subcellularLocation>
</comment>
<comment type="catalytic activity">
    <reaction evidence="13">
        <text>(5Z,8Z,11Z,14Z)-eicosatetraenoyl-CoA + H2O = (5Z,8Z,11Z,14Z)-eicosatetraenoate + CoA + H(+)</text>
        <dbReference type="Rhea" id="RHEA:40151"/>
        <dbReference type="ChEBI" id="CHEBI:15377"/>
        <dbReference type="ChEBI" id="CHEBI:15378"/>
        <dbReference type="ChEBI" id="CHEBI:32395"/>
        <dbReference type="ChEBI" id="CHEBI:57287"/>
        <dbReference type="ChEBI" id="CHEBI:57368"/>
    </reaction>
    <physiologicalReaction direction="left-to-right" evidence="13">
        <dbReference type="Rhea" id="RHEA:40152"/>
    </physiologicalReaction>
</comment>
<dbReference type="EMBL" id="CP041765">
    <property type="protein sequence ID" value="QDQ98919.1"/>
    <property type="molecule type" value="Genomic_DNA"/>
</dbReference>
<evidence type="ECO:0000256" key="1">
    <source>
        <dbReference type="ARBA" id="ARBA00004170"/>
    </source>
</evidence>
<evidence type="ECO:0000256" key="12">
    <source>
        <dbReference type="ARBA" id="ARBA00023273"/>
    </source>
</evidence>
<comment type="catalytic activity">
    <reaction evidence="21">
        <text>decanoyl-CoA + H2O = decanoate + CoA + H(+)</text>
        <dbReference type="Rhea" id="RHEA:40059"/>
        <dbReference type="ChEBI" id="CHEBI:15377"/>
        <dbReference type="ChEBI" id="CHEBI:15378"/>
        <dbReference type="ChEBI" id="CHEBI:27689"/>
        <dbReference type="ChEBI" id="CHEBI:57287"/>
        <dbReference type="ChEBI" id="CHEBI:61430"/>
    </reaction>
    <physiologicalReaction direction="left-to-right" evidence="21">
        <dbReference type="Rhea" id="RHEA:40060"/>
    </physiologicalReaction>
</comment>
<evidence type="ECO:0000256" key="8">
    <source>
        <dbReference type="ARBA" id="ARBA00022832"/>
    </source>
</evidence>
<dbReference type="GO" id="GO:0016787">
    <property type="term" value="F:hydrolase activity"/>
    <property type="evidence" value="ECO:0007669"/>
    <property type="project" value="UniProtKB-KW"/>
</dbReference>
<comment type="catalytic activity">
    <reaction evidence="19">
        <text>octanoyl-CoA + H2O = octanoate + CoA + H(+)</text>
        <dbReference type="Rhea" id="RHEA:30143"/>
        <dbReference type="ChEBI" id="CHEBI:15377"/>
        <dbReference type="ChEBI" id="CHEBI:15378"/>
        <dbReference type="ChEBI" id="CHEBI:25646"/>
        <dbReference type="ChEBI" id="CHEBI:57287"/>
        <dbReference type="ChEBI" id="CHEBI:57386"/>
    </reaction>
    <physiologicalReaction direction="left-to-right" evidence="19">
        <dbReference type="Rhea" id="RHEA:30144"/>
    </physiologicalReaction>
</comment>
<evidence type="ECO:0000256" key="13">
    <source>
        <dbReference type="ARBA" id="ARBA00035852"/>
    </source>
</evidence>
<dbReference type="SUPFAM" id="SSF54637">
    <property type="entry name" value="Thioesterase/thiol ester dehydrase-isomerase"/>
    <property type="match status" value="1"/>
</dbReference>
<protein>
    <recommendedName>
        <fullName evidence="17">Acyl-coenzyme A thioesterase THEM4</fullName>
        <ecNumber evidence="16">3.1.2.2</ecNumber>
    </recommendedName>
    <alternativeName>
        <fullName evidence="18">Thioesterase superfamily member 4</fullName>
    </alternativeName>
</protein>
<evidence type="ECO:0000256" key="21">
    <source>
        <dbReference type="ARBA" id="ARBA00047969"/>
    </source>
</evidence>
<organism evidence="25 26">
    <name type="scientific">Tomitella fengzijianii</name>
    <dbReference type="NCBI Taxonomy" id="2597660"/>
    <lineage>
        <taxon>Bacteria</taxon>
        <taxon>Bacillati</taxon>
        <taxon>Actinomycetota</taxon>
        <taxon>Actinomycetes</taxon>
        <taxon>Mycobacteriales</taxon>
        <taxon>Tomitella</taxon>
    </lineage>
</organism>
<evidence type="ECO:0000256" key="18">
    <source>
        <dbReference type="ARBA" id="ARBA00043210"/>
    </source>
</evidence>
<evidence type="ECO:0000313" key="25">
    <source>
        <dbReference type="EMBL" id="QDQ98919.1"/>
    </source>
</evidence>
<evidence type="ECO:0000256" key="14">
    <source>
        <dbReference type="ARBA" id="ARBA00037002"/>
    </source>
</evidence>
<keyword evidence="9" id="KW-0809">Transit peptide</keyword>
<dbReference type="GO" id="GO:0005737">
    <property type="term" value="C:cytoplasm"/>
    <property type="evidence" value="ECO:0007669"/>
    <property type="project" value="UniProtKB-SubCell"/>
</dbReference>
<dbReference type="OrthoDB" id="5242242at2"/>
<evidence type="ECO:0000256" key="4">
    <source>
        <dbReference type="ARBA" id="ARBA00022475"/>
    </source>
</evidence>
<dbReference type="CDD" id="cd03443">
    <property type="entry name" value="PaaI_thioesterase"/>
    <property type="match status" value="1"/>
</dbReference>
<comment type="catalytic activity">
    <reaction evidence="14">
        <text>(9Z)-octadecenoyl-CoA + H2O = (9Z)-octadecenoate + CoA + H(+)</text>
        <dbReference type="Rhea" id="RHEA:40139"/>
        <dbReference type="ChEBI" id="CHEBI:15377"/>
        <dbReference type="ChEBI" id="CHEBI:15378"/>
        <dbReference type="ChEBI" id="CHEBI:30823"/>
        <dbReference type="ChEBI" id="CHEBI:57287"/>
        <dbReference type="ChEBI" id="CHEBI:57387"/>
    </reaction>
    <physiologicalReaction direction="left-to-right" evidence="14">
        <dbReference type="Rhea" id="RHEA:40140"/>
    </physiologicalReaction>
</comment>
<dbReference type="PANTHER" id="PTHR12418">
    <property type="entry name" value="ACYL-COENZYME A THIOESTERASE THEM4"/>
    <property type="match status" value="1"/>
</dbReference>
<name>A0A516X774_9ACTN</name>
<comment type="catalytic activity">
    <reaction evidence="22">
        <text>dodecanoyl-CoA + H2O = dodecanoate + CoA + H(+)</text>
        <dbReference type="Rhea" id="RHEA:30135"/>
        <dbReference type="ChEBI" id="CHEBI:15377"/>
        <dbReference type="ChEBI" id="CHEBI:15378"/>
        <dbReference type="ChEBI" id="CHEBI:18262"/>
        <dbReference type="ChEBI" id="CHEBI:57287"/>
        <dbReference type="ChEBI" id="CHEBI:57375"/>
    </reaction>
    <physiologicalReaction direction="left-to-right" evidence="22">
        <dbReference type="Rhea" id="RHEA:30136"/>
    </physiologicalReaction>
</comment>
<keyword evidence="12" id="KW-0966">Cell projection</keyword>
<keyword evidence="5" id="KW-0963">Cytoplasm</keyword>
<feature type="domain" description="Thioesterase" evidence="24">
    <location>
        <begin position="108"/>
        <end position="177"/>
    </location>
</feature>